<keyword evidence="1" id="KW-0812">Transmembrane</keyword>
<keyword evidence="1" id="KW-0472">Membrane</keyword>
<dbReference type="Proteomes" id="UP001208689">
    <property type="component" value="Chromosome"/>
</dbReference>
<accession>A0ABY6HL93</accession>
<gene>
    <name evidence="2" type="ORF">NEF87_000563</name>
</gene>
<proteinExistence type="predicted"/>
<dbReference type="EMBL" id="CP104013">
    <property type="protein sequence ID" value="UYP44278.1"/>
    <property type="molecule type" value="Genomic_DNA"/>
</dbReference>
<sequence>MGLWVELLIVQTIIGYCFVMANDLIGLYNIRDLNNMKGDITLVKAHKRIGWIETTFFYCITIQCLIMVFMALGGSGTPPFLSIGNTSGIHFMIGGIVGTILFSFKFIIAHFKKNIIYKYGQFIGPIGFVGWSLAHWTSMVNYFFFYSGETIFLPKTAFSFIIAALISFSIGTAIFLGVLARRGGSTTNSRWSVHQIAFILHGITFGYEGAAKDLLGTPALYKYVIPKTYGFLEKMLKDVLGFDLKELEEMNLNKALEAFTKKSAEIGMAEKLKIKWESDHVFTIESVNCSTAKVRSVMKPEELTNAICPWAIMAAAIVNKSTGKDLEIAASEFNEIGSLTKVTLKE</sequence>
<evidence type="ECO:0000313" key="3">
    <source>
        <dbReference type="Proteomes" id="UP001208689"/>
    </source>
</evidence>
<feature type="transmembrane region" description="Helical" evidence="1">
    <location>
        <begin position="91"/>
        <end position="111"/>
    </location>
</feature>
<keyword evidence="3" id="KW-1185">Reference proteome</keyword>
<protein>
    <submittedName>
        <fullName evidence="2">Uncharacterized protein</fullName>
    </submittedName>
</protein>
<evidence type="ECO:0000313" key="2">
    <source>
        <dbReference type="EMBL" id="UYP44278.1"/>
    </source>
</evidence>
<feature type="transmembrane region" description="Helical" evidence="1">
    <location>
        <begin position="6"/>
        <end position="28"/>
    </location>
</feature>
<organism evidence="2 3">
    <name type="scientific">Candidatus Lokiarchaeum ossiferum</name>
    <dbReference type="NCBI Taxonomy" id="2951803"/>
    <lineage>
        <taxon>Archaea</taxon>
        <taxon>Promethearchaeati</taxon>
        <taxon>Promethearchaeota</taxon>
        <taxon>Promethearchaeia</taxon>
        <taxon>Promethearchaeales</taxon>
        <taxon>Promethearchaeaceae</taxon>
        <taxon>Candidatus Lokiarchaeum</taxon>
    </lineage>
</organism>
<keyword evidence="1" id="KW-1133">Transmembrane helix</keyword>
<feature type="transmembrane region" description="Helical" evidence="1">
    <location>
        <begin position="49"/>
        <end position="71"/>
    </location>
</feature>
<feature type="transmembrane region" description="Helical" evidence="1">
    <location>
        <begin position="123"/>
        <end position="145"/>
    </location>
</feature>
<evidence type="ECO:0000256" key="1">
    <source>
        <dbReference type="SAM" id="Phobius"/>
    </source>
</evidence>
<feature type="transmembrane region" description="Helical" evidence="1">
    <location>
        <begin position="157"/>
        <end position="180"/>
    </location>
</feature>
<reference evidence="2" key="1">
    <citation type="submission" date="2022-09" db="EMBL/GenBank/DDBJ databases">
        <title>Actin cytoskeleton and complex cell architecture in an #Asgard archaeon.</title>
        <authorList>
            <person name="Ponce Toledo R.I."/>
            <person name="Schleper C."/>
            <person name="Rodrigues Oliveira T."/>
            <person name="Wollweber F."/>
            <person name="Xu J."/>
            <person name="Rittmann S."/>
            <person name="Klingl A."/>
            <person name="Pilhofer M."/>
        </authorList>
    </citation>
    <scope>NUCLEOTIDE SEQUENCE</scope>
    <source>
        <strain evidence="2">B-35</strain>
    </source>
</reference>
<name>A0ABY6HL93_9ARCH</name>